<feature type="compositionally biased region" description="Polar residues" evidence="1">
    <location>
        <begin position="101"/>
        <end position="116"/>
    </location>
</feature>
<evidence type="ECO:0000256" key="1">
    <source>
        <dbReference type="SAM" id="MobiDB-lite"/>
    </source>
</evidence>
<feature type="compositionally biased region" description="Basic and acidic residues" evidence="1">
    <location>
        <begin position="134"/>
        <end position="144"/>
    </location>
</feature>
<feature type="region of interest" description="Disordered" evidence="1">
    <location>
        <begin position="300"/>
        <end position="323"/>
    </location>
</feature>
<proteinExistence type="predicted"/>
<dbReference type="AlphaFoldDB" id="A0A5C3MTX1"/>
<accession>A0A5C3MTX1</accession>
<feature type="compositionally biased region" description="Acidic residues" evidence="1">
    <location>
        <begin position="346"/>
        <end position="370"/>
    </location>
</feature>
<reference evidence="2 3" key="1">
    <citation type="journal article" date="2019" name="Nat. Ecol. Evol.">
        <title>Megaphylogeny resolves global patterns of mushroom evolution.</title>
        <authorList>
            <person name="Varga T."/>
            <person name="Krizsan K."/>
            <person name="Foldi C."/>
            <person name="Dima B."/>
            <person name="Sanchez-Garcia M."/>
            <person name="Sanchez-Ramirez S."/>
            <person name="Szollosi G.J."/>
            <person name="Szarkandi J.G."/>
            <person name="Papp V."/>
            <person name="Albert L."/>
            <person name="Andreopoulos W."/>
            <person name="Angelini C."/>
            <person name="Antonin V."/>
            <person name="Barry K.W."/>
            <person name="Bougher N.L."/>
            <person name="Buchanan P."/>
            <person name="Buyck B."/>
            <person name="Bense V."/>
            <person name="Catcheside P."/>
            <person name="Chovatia M."/>
            <person name="Cooper J."/>
            <person name="Damon W."/>
            <person name="Desjardin D."/>
            <person name="Finy P."/>
            <person name="Geml J."/>
            <person name="Haridas S."/>
            <person name="Hughes K."/>
            <person name="Justo A."/>
            <person name="Karasinski D."/>
            <person name="Kautmanova I."/>
            <person name="Kiss B."/>
            <person name="Kocsube S."/>
            <person name="Kotiranta H."/>
            <person name="LaButti K.M."/>
            <person name="Lechner B.E."/>
            <person name="Liimatainen K."/>
            <person name="Lipzen A."/>
            <person name="Lukacs Z."/>
            <person name="Mihaltcheva S."/>
            <person name="Morgado L.N."/>
            <person name="Niskanen T."/>
            <person name="Noordeloos M.E."/>
            <person name="Ohm R.A."/>
            <person name="Ortiz-Santana B."/>
            <person name="Ovrebo C."/>
            <person name="Racz N."/>
            <person name="Riley R."/>
            <person name="Savchenko A."/>
            <person name="Shiryaev A."/>
            <person name="Soop K."/>
            <person name="Spirin V."/>
            <person name="Szebenyi C."/>
            <person name="Tomsovsky M."/>
            <person name="Tulloss R.E."/>
            <person name="Uehling J."/>
            <person name="Grigoriev I.V."/>
            <person name="Vagvolgyi C."/>
            <person name="Papp T."/>
            <person name="Martin F.M."/>
            <person name="Miettinen O."/>
            <person name="Hibbett D.S."/>
            <person name="Nagy L.G."/>
        </authorList>
    </citation>
    <scope>NUCLEOTIDE SEQUENCE [LARGE SCALE GENOMIC DNA]</scope>
    <source>
        <strain evidence="2 3">OMC1185</strain>
    </source>
</reference>
<name>A0A5C3MTX1_9AGAM</name>
<dbReference type="Proteomes" id="UP000305948">
    <property type="component" value="Unassembled WGS sequence"/>
</dbReference>
<gene>
    <name evidence="2" type="ORF">OE88DRAFT_1810302</name>
</gene>
<feature type="region of interest" description="Disordered" evidence="1">
    <location>
        <begin position="38"/>
        <end position="259"/>
    </location>
</feature>
<dbReference type="OrthoDB" id="3269314at2759"/>
<evidence type="ECO:0000313" key="3">
    <source>
        <dbReference type="Proteomes" id="UP000305948"/>
    </source>
</evidence>
<evidence type="ECO:0000313" key="2">
    <source>
        <dbReference type="EMBL" id="TFK48393.1"/>
    </source>
</evidence>
<dbReference type="EMBL" id="ML213519">
    <property type="protein sequence ID" value="TFK48393.1"/>
    <property type="molecule type" value="Genomic_DNA"/>
</dbReference>
<feature type="compositionally biased region" description="Basic and acidic residues" evidence="1">
    <location>
        <begin position="222"/>
        <end position="244"/>
    </location>
</feature>
<feature type="compositionally biased region" description="Low complexity" evidence="1">
    <location>
        <begin position="821"/>
        <end position="840"/>
    </location>
</feature>
<feature type="region of interest" description="Disordered" evidence="1">
    <location>
        <begin position="692"/>
        <end position="878"/>
    </location>
</feature>
<sequence>MDNPHSFDIPTGIDGMTGPLWDALDPSIKAMIRATAANVASQPPPPLYHDLCRDGPQGEPFPRTVDIDPVLVETDQSQALDTKSKRNRKSSSTRVPKKLQPDSSTKPPNPESATQATKRKAEDAPASRKKAKGKQPECRKEKPAKASIQTPAMTKKGVQRATDRLVQNVIEKQQDARRDEKGKQRERYESQIPEEHEPQVPQMQPSIAQHQEAKKQLAAKYPDQDRRREEQNRQFREVAARKTQPDCTPVDRLSKQSYSRKLISDIQPPQAMQESVRSAVPADGIDTALISLAKAIKGTQRPDVPNNVPPARRSPLARSGRAHNMRMLRQDAREVVAGGPAQDTAQYDEESDSETDSVSDGDADDEEDGEQLPHVCRPVNAWKMLLDGRPKLSPVQQVAKQEISLVVRRAFRDVCGVAGGKDGWPDPQEFRVNPETRKPFLAPDFRLGVTHSQNVAIFKAVQKKAGKQLKKKDLSAPEIHDPSVYFDNRTLYELAKEAFNGWKQKTKAKRVPEYQAQQDANDSMTRRLNRRKKALAWFQSATPQFQEVTGRDVSPILHRDFLSDYASGPKDVKKETKEQWKCRMALKVGINADELPAEVWEKMEFLEHINPLWRSRAFIRELEALHTCWWNTLDGKQKRRHKVIRVYGTGRVSIEPPLTTPHNFAISNRWWKKYAPNFKAWLVEWGMRGNPQSYNDEPTDSEDGQDNLSGSGDEWEGAATMSSRPASPTRPAASVDRDLPSGPSRNSPLFRGRDFGSTPSRSLAGSPVASGSGGTLDMSPPPKWLWSGEDTPQHEATKTEARQRPKPRPIFAGNLQSITLSAVSVSGPPSTSGSSSFPGDTSDDASSAAPIYEDSHSEGSDDELSDSDHSEAVFLDAPARTYKLSLADDDEDLYE</sequence>
<protein>
    <submittedName>
        <fullName evidence="2">Uncharacterized protein</fullName>
    </submittedName>
</protein>
<feature type="region of interest" description="Disordered" evidence="1">
    <location>
        <begin position="335"/>
        <end position="373"/>
    </location>
</feature>
<feature type="compositionally biased region" description="Basic residues" evidence="1">
    <location>
        <begin position="85"/>
        <end position="97"/>
    </location>
</feature>
<feature type="compositionally biased region" description="Basic and acidic residues" evidence="1">
    <location>
        <begin position="172"/>
        <end position="198"/>
    </location>
</feature>
<keyword evidence="3" id="KW-1185">Reference proteome</keyword>
<feature type="compositionally biased region" description="Basic and acidic residues" evidence="1">
    <location>
        <begin position="791"/>
        <end position="803"/>
    </location>
</feature>
<organism evidence="2 3">
    <name type="scientific">Heliocybe sulcata</name>
    <dbReference type="NCBI Taxonomy" id="5364"/>
    <lineage>
        <taxon>Eukaryota</taxon>
        <taxon>Fungi</taxon>
        <taxon>Dikarya</taxon>
        <taxon>Basidiomycota</taxon>
        <taxon>Agaricomycotina</taxon>
        <taxon>Agaricomycetes</taxon>
        <taxon>Gloeophyllales</taxon>
        <taxon>Gloeophyllaceae</taxon>
        <taxon>Heliocybe</taxon>
    </lineage>
</organism>